<evidence type="ECO:0000313" key="2">
    <source>
        <dbReference type="Proteomes" id="UP000005801"/>
    </source>
</evidence>
<comment type="caution">
    <text evidence="1">The sequence shown here is derived from an EMBL/GenBank/DDBJ whole genome shotgun (WGS) entry which is preliminary data.</text>
</comment>
<reference evidence="1 2" key="1">
    <citation type="submission" date="2007-06" db="EMBL/GenBank/DDBJ databases">
        <authorList>
            <person name="Shimkets L."/>
            <person name="Ferriera S."/>
            <person name="Johnson J."/>
            <person name="Kravitz S."/>
            <person name="Beeson K."/>
            <person name="Sutton G."/>
            <person name="Rogers Y.-H."/>
            <person name="Friedman R."/>
            <person name="Frazier M."/>
            <person name="Venter J.C."/>
        </authorList>
    </citation>
    <scope>NUCLEOTIDE SEQUENCE [LARGE SCALE GENOMIC DNA]</scope>
    <source>
        <strain evidence="1 2">SIR-1</strain>
    </source>
</reference>
<dbReference type="AlphaFoldDB" id="A6G4H6"/>
<proteinExistence type="predicted"/>
<organism evidence="1 2">
    <name type="scientific">Plesiocystis pacifica SIR-1</name>
    <dbReference type="NCBI Taxonomy" id="391625"/>
    <lineage>
        <taxon>Bacteria</taxon>
        <taxon>Pseudomonadati</taxon>
        <taxon>Myxococcota</taxon>
        <taxon>Polyangia</taxon>
        <taxon>Nannocystales</taxon>
        <taxon>Nannocystaceae</taxon>
        <taxon>Plesiocystis</taxon>
    </lineage>
</organism>
<name>A6G4H6_9BACT</name>
<dbReference type="EMBL" id="ABCS01000021">
    <property type="protein sequence ID" value="EDM79288.1"/>
    <property type="molecule type" value="Genomic_DNA"/>
</dbReference>
<evidence type="ECO:0000313" key="1">
    <source>
        <dbReference type="EMBL" id="EDM79288.1"/>
    </source>
</evidence>
<sequence>MALCGPQLTMRINDARAQVPLD</sequence>
<protein>
    <submittedName>
        <fullName evidence="1">Uncharacterized protein</fullName>
    </submittedName>
</protein>
<gene>
    <name evidence="1" type="ORF">PPSIR1_04088</name>
</gene>
<accession>A6G4H6</accession>
<keyword evidence="2" id="KW-1185">Reference proteome</keyword>
<dbReference type="Proteomes" id="UP000005801">
    <property type="component" value="Unassembled WGS sequence"/>
</dbReference>